<organism evidence="1 2">
    <name type="scientific">Niveispirillum cyanobacteriorum</name>
    <dbReference type="NCBI Taxonomy" id="1612173"/>
    <lineage>
        <taxon>Bacteria</taxon>
        <taxon>Pseudomonadati</taxon>
        <taxon>Pseudomonadota</taxon>
        <taxon>Alphaproteobacteria</taxon>
        <taxon>Rhodospirillales</taxon>
        <taxon>Azospirillaceae</taxon>
        <taxon>Niveispirillum</taxon>
    </lineage>
</organism>
<name>A0A2K9NLZ9_9PROT</name>
<accession>A0A2K9NLZ9</accession>
<dbReference type="EMBL" id="CP025613">
    <property type="protein sequence ID" value="AUN33415.1"/>
    <property type="molecule type" value="Genomic_DNA"/>
</dbReference>
<keyword evidence="1" id="KW-0614">Plasmid</keyword>
<dbReference type="RefSeq" id="WP_102114928.1">
    <property type="nucleotide sequence ID" value="NZ_BMGN01000001.1"/>
</dbReference>
<reference evidence="1 2" key="1">
    <citation type="submission" date="2017-12" db="EMBL/GenBank/DDBJ databases">
        <title>Genomes of bacteria within cyanobacterial aggregates.</title>
        <authorList>
            <person name="Cai H."/>
        </authorList>
    </citation>
    <scope>NUCLEOTIDE SEQUENCE [LARGE SCALE GENOMIC DNA]</scope>
    <source>
        <strain evidence="1 2">TH16</strain>
        <plasmid evidence="1 2">unnamed1</plasmid>
    </source>
</reference>
<gene>
    <name evidence="1" type="ORF">C0V82_23955</name>
</gene>
<dbReference type="OrthoDB" id="7350029at2"/>
<proteinExistence type="predicted"/>
<protein>
    <submittedName>
        <fullName evidence="1">Uncharacterized protein</fullName>
    </submittedName>
</protein>
<dbReference type="Proteomes" id="UP000234752">
    <property type="component" value="Plasmid unnamed1"/>
</dbReference>
<keyword evidence="2" id="KW-1185">Reference proteome</keyword>
<dbReference type="AlphaFoldDB" id="A0A2K9NLZ9"/>
<geneLocation type="plasmid" evidence="1 2">
    <name>unnamed1</name>
</geneLocation>
<sequence>MKKIILLVLALLVLIGAGVGGYVMFGPKPHKEGEHVEEAPKKKERTGPPVFVQVGPMIVPVMGAKTVEQNIMVTVSLEVDDDTIREQVRVQSPRLVDAYVQALYGGIDKGQVIDGQVLNIPALKTKLMETTDKVLGPGVVHDVLIQSVSQRPVY</sequence>
<evidence type="ECO:0000313" key="1">
    <source>
        <dbReference type="EMBL" id="AUN33415.1"/>
    </source>
</evidence>
<dbReference type="KEGG" id="ncb:C0V82_23955"/>
<evidence type="ECO:0000313" key="2">
    <source>
        <dbReference type="Proteomes" id="UP000234752"/>
    </source>
</evidence>